<keyword evidence="3" id="KW-1185">Reference proteome</keyword>
<feature type="domain" description="Phage conserved hypothetical protein C-terminal" evidence="1">
    <location>
        <begin position="147"/>
        <end position="220"/>
    </location>
</feature>
<protein>
    <submittedName>
        <fullName evidence="2">DNA replication protein</fullName>
    </submittedName>
</protein>
<sequence>MAERRMFSKKITDTDVFLSMPLSTQALYFHMNMHADDDGFVDSVLSIQRMIGANDDDLKILIAKQFVFRFQSGVVLIRDWKIHNYIAKDRYHKTLHQGEFNKLSTDDSGMYTECIQPVDVGKVRLGKDSQEDVSGVSTKNEIDIENVLTYLNEKTGKKFKSSSSKNISLIKSLFKEGYQLKDFKKVIDLKVSDWLEDTKMNEYLRPSTLFNKTHFEEYINKIPQGHVLNLNHIPTAEELKGKGQWA</sequence>
<dbReference type="Proteomes" id="UP000286907">
    <property type="component" value="Chromosome"/>
</dbReference>
<dbReference type="Pfam" id="PF09524">
    <property type="entry name" value="Phg_2220_C"/>
    <property type="match status" value="1"/>
</dbReference>
<proteinExistence type="predicted"/>
<evidence type="ECO:0000313" key="2">
    <source>
        <dbReference type="EMBL" id="QAS70238.1"/>
    </source>
</evidence>
<dbReference type="NCBIfam" id="TIGR02220">
    <property type="entry name" value="phg_TIGR02220"/>
    <property type="match status" value="1"/>
</dbReference>
<accession>A0ABX5QN71</accession>
<reference evidence="2 3" key="1">
    <citation type="journal article" date="2019" name="Syst. Appl. Microbiol.">
        <title>Oenococcus sicerae sp. nov., isolated from French cider.</title>
        <authorList>
            <person name="Cousin F.J."/>
            <person name="Le Guellec R."/>
            <person name="Chagnot C."/>
            <person name="Goux D."/>
            <person name="Dalmasso M."/>
            <person name="Laplace J.M."/>
            <person name="Cretenet M."/>
        </authorList>
    </citation>
    <scope>NUCLEOTIDE SEQUENCE [LARGE SCALE GENOMIC DNA]</scope>
    <source>
        <strain evidence="2 3">UCMA 15228</strain>
    </source>
</reference>
<dbReference type="EMBL" id="CP029684">
    <property type="protein sequence ID" value="QAS70238.1"/>
    <property type="molecule type" value="Genomic_DNA"/>
</dbReference>
<gene>
    <name evidence="2" type="ORF">DLJ48_06735</name>
</gene>
<dbReference type="InterPro" id="IPR011741">
    <property type="entry name" value="Phg_2220_C"/>
</dbReference>
<name>A0ABX5QN71_9LACO</name>
<evidence type="ECO:0000313" key="3">
    <source>
        <dbReference type="Proteomes" id="UP000286907"/>
    </source>
</evidence>
<dbReference type="RefSeq" id="WP_128686707.1">
    <property type="nucleotide sequence ID" value="NZ_CP029684.2"/>
</dbReference>
<evidence type="ECO:0000259" key="1">
    <source>
        <dbReference type="Pfam" id="PF09524"/>
    </source>
</evidence>
<organism evidence="2 3">
    <name type="scientific">Oenococcus sicerae</name>
    <dbReference type="NCBI Taxonomy" id="2203724"/>
    <lineage>
        <taxon>Bacteria</taxon>
        <taxon>Bacillati</taxon>
        <taxon>Bacillota</taxon>
        <taxon>Bacilli</taxon>
        <taxon>Lactobacillales</taxon>
        <taxon>Lactobacillaceae</taxon>
        <taxon>Oenococcus</taxon>
    </lineage>
</organism>